<reference evidence="1" key="1">
    <citation type="submission" date="2021-06" db="EMBL/GenBank/DDBJ databases">
        <authorList>
            <person name="Kallberg Y."/>
            <person name="Tangrot J."/>
            <person name="Rosling A."/>
        </authorList>
    </citation>
    <scope>NUCLEOTIDE SEQUENCE</scope>
    <source>
        <strain evidence="1">28 12/20/2015</strain>
    </source>
</reference>
<keyword evidence="2" id="KW-1185">Reference proteome</keyword>
<sequence>MTENKQVIPMIAEEMVIEQQQQAEGSRDSLEPSKDKLFDLGEFEFLGKEHEGDVGLKIRVRKIKNSSFVEEFVEVLRGEINTIKIEKQETGISDINVSVGGKFTIEDGENNLKEYINGGTTPAELEERKKNILAVIEKLIGGTPPSQSGSTPPSPTPKAPPTPQPGPGTPNQNPQPTPQTPPTNHNPKTLSEIEKWVQDKNYDPLKGVNLAGVDLKGKSDNGKVSDLEGLTIAEQKHLATKYKDYVQLSAAGDGNCFLHTFSVFLTGNSNVDMTLRLRAAMCLELMKNAEIYFKTESSEEDKINALKKTIMSEKITKNGA</sequence>
<proteinExistence type="predicted"/>
<accession>A0ACA9JWW9</accession>
<name>A0ACA9JWW9_9GLOM</name>
<comment type="caution">
    <text evidence="1">The sequence shown here is derived from an EMBL/GenBank/DDBJ whole genome shotgun (WGS) entry which is preliminary data.</text>
</comment>
<evidence type="ECO:0000313" key="1">
    <source>
        <dbReference type="EMBL" id="CAG8440382.1"/>
    </source>
</evidence>
<organism evidence="1 2">
    <name type="scientific">Cetraspora pellucida</name>
    <dbReference type="NCBI Taxonomy" id="1433469"/>
    <lineage>
        <taxon>Eukaryota</taxon>
        <taxon>Fungi</taxon>
        <taxon>Fungi incertae sedis</taxon>
        <taxon>Mucoromycota</taxon>
        <taxon>Glomeromycotina</taxon>
        <taxon>Glomeromycetes</taxon>
        <taxon>Diversisporales</taxon>
        <taxon>Gigasporaceae</taxon>
        <taxon>Cetraspora</taxon>
    </lineage>
</organism>
<gene>
    <name evidence="1" type="ORF">SPELUC_LOCUS130</name>
</gene>
<dbReference type="EMBL" id="CAJVPW010000033">
    <property type="protein sequence ID" value="CAG8440382.1"/>
    <property type="molecule type" value="Genomic_DNA"/>
</dbReference>
<evidence type="ECO:0000313" key="2">
    <source>
        <dbReference type="Proteomes" id="UP000789366"/>
    </source>
</evidence>
<protein>
    <submittedName>
        <fullName evidence="1">11900_t:CDS:1</fullName>
    </submittedName>
</protein>
<dbReference type="Proteomes" id="UP000789366">
    <property type="component" value="Unassembled WGS sequence"/>
</dbReference>